<dbReference type="PANTHER" id="PTHR23517:SF15">
    <property type="entry name" value="PROTON-DEPENDENT OLIGOPEPTIDE FAMILY TRANSPORT PROTEIN"/>
    <property type="match status" value="1"/>
</dbReference>
<dbReference type="Proteomes" id="UP001500166">
    <property type="component" value="Unassembled WGS sequence"/>
</dbReference>
<sequence>MTNNTPGEPRATTVPVTPNSHIAPQDPSGKTFFGQPRMLSHLFSVEMWERFSFYGMQGLIAYYMYYKVVDGGLGIPENIAVGIVGAYGGSVYLSSILGAWIADRLLGSERTMFYSALLIMAGHISLALIPSFLGLGIGLFCIAIGSGGLKTTCVDMVGHLYEREDPRRDAGFSLYYMGVNIGGLAGPLLTGLAWETWGFHFGFGLAAIGMAIGLILYTRARRKLPRSMHHVPNPLPRSEYGKWIGIALGAIAVIIVAVLLGLLNAANLANVITVVVIVSAIAIFTLLLRDKDLSSDEHSRVISFIPMFIATAAFFALFQQQFTVIAIYADTRLNLNLFGWEMPPSWVQSINPVFIILLAPVFAAIWTKMGRRQPTTPIKFGLALLLIGAAFLTFLPMVGHLSVPLMWIALILLIATLGELMLSPVGLSLTTKLAPNKYPAQMVALNNLAVSLGTTLSGVLAMYYTSDTEGAYFGTLGLITAALGVALLLLSKPITRLMRGVR</sequence>
<comment type="similarity">
    <text evidence="2 8">Belongs to the major facilitator superfamily. Proton-dependent oligopeptide transporter (POT/PTR) (TC 2.A.17) family.</text>
</comment>
<feature type="transmembrane region" description="Helical" evidence="9">
    <location>
        <begin position="47"/>
        <end position="66"/>
    </location>
</feature>
<feature type="domain" description="Major facilitator superfamily (MFS) profile" evidence="10">
    <location>
        <begin position="41"/>
        <end position="499"/>
    </location>
</feature>
<dbReference type="SUPFAM" id="SSF103473">
    <property type="entry name" value="MFS general substrate transporter"/>
    <property type="match status" value="1"/>
</dbReference>
<evidence type="ECO:0000256" key="4">
    <source>
        <dbReference type="ARBA" id="ARBA00022475"/>
    </source>
</evidence>
<comment type="subcellular location">
    <subcellularLocation>
        <location evidence="1">Cell membrane</location>
        <topology evidence="1">Multi-pass membrane protein</topology>
    </subcellularLocation>
    <subcellularLocation>
        <location evidence="8">Membrane</location>
        <topology evidence="8">Multi-pass membrane protein</topology>
    </subcellularLocation>
</comment>
<evidence type="ECO:0000313" key="11">
    <source>
        <dbReference type="EMBL" id="GAA2122626.1"/>
    </source>
</evidence>
<dbReference type="PANTHER" id="PTHR23517">
    <property type="entry name" value="RESISTANCE PROTEIN MDTM, PUTATIVE-RELATED-RELATED"/>
    <property type="match status" value="1"/>
</dbReference>
<dbReference type="PROSITE" id="PS50850">
    <property type="entry name" value="MFS"/>
    <property type="match status" value="1"/>
</dbReference>
<feature type="transmembrane region" description="Helical" evidence="9">
    <location>
        <begin position="268"/>
        <end position="289"/>
    </location>
</feature>
<reference evidence="12" key="1">
    <citation type="journal article" date="2019" name="Int. J. Syst. Evol. Microbiol.">
        <title>The Global Catalogue of Microorganisms (GCM) 10K type strain sequencing project: providing services to taxonomists for standard genome sequencing and annotation.</title>
        <authorList>
            <consortium name="The Broad Institute Genomics Platform"/>
            <consortium name="The Broad Institute Genome Sequencing Center for Infectious Disease"/>
            <person name="Wu L."/>
            <person name="Ma J."/>
        </authorList>
    </citation>
    <scope>NUCLEOTIDE SEQUENCE [LARGE SCALE GENOMIC DNA]</scope>
    <source>
        <strain evidence="12">JCM 15914</strain>
    </source>
</reference>
<evidence type="ECO:0000256" key="3">
    <source>
        <dbReference type="ARBA" id="ARBA00022448"/>
    </source>
</evidence>
<evidence type="ECO:0000256" key="2">
    <source>
        <dbReference type="ARBA" id="ARBA00005982"/>
    </source>
</evidence>
<evidence type="ECO:0000256" key="8">
    <source>
        <dbReference type="RuleBase" id="RU003755"/>
    </source>
</evidence>
<feature type="transmembrane region" description="Helical" evidence="9">
    <location>
        <begin position="135"/>
        <end position="153"/>
    </location>
</feature>
<dbReference type="InterPro" id="IPR050171">
    <property type="entry name" value="MFS_Transporters"/>
</dbReference>
<dbReference type="InterPro" id="IPR020846">
    <property type="entry name" value="MFS_dom"/>
</dbReference>
<evidence type="ECO:0000313" key="12">
    <source>
        <dbReference type="Proteomes" id="UP001500166"/>
    </source>
</evidence>
<feature type="transmembrane region" description="Helical" evidence="9">
    <location>
        <begin position="301"/>
        <end position="329"/>
    </location>
</feature>
<dbReference type="Pfam" id="PF00854">
    <property type="entry name" value="PTR2"/>
    <property type="match status" value="1"/>
</dbReference>
<dbReference type="InterPro" id="IPR036259">
    <property type="entry name" value="MFS_trans_sf"/>
</dbReference>
<dbReference type="InterPro" id="IPR018456">
    <property type="entry name" value="PTR2_symporter_CS"/>
</dbReference>
<dbReference type="InterPro" id="IPR005279">
    <property type="entry name" value="Dipep/tripep_permease"/>
</dbReference>
<comment type="caution">
    <text evidence="11">The sequence shown here is derived from an EMBL/GenBank/DDBJ whole genome shotgun (WGS) entry which is preliminary data.</text>
</comment>
<feature type="transmembrane region" description="Helical" evidence="9">
    <location>
        <begin position="470"/>
        <end position="490"/>
    </location>
</feature>
<feature type="transmembrane region" description="Helical" evidence="9">
    <location>
        <begin position="200"/>
        <end position="219"/>
    </location>
</feature>
<keyword evidence="4" id="KW-1003">Cell membrane</keyword>
<feature type="transmembrane region" description="Helical" evidence="9">
    <location>
        <begin position="349"/>
        <end position="366"/>
    </location>
</feature>
<dbReference type="EMBL" id="BAAAQA010000033">
    <property type="protein sequence ID" value="GAA2122626.1"/>
    <property type="molecule type" value="Genomic_DNA"/>
</dbReference>
<evidence type="ECO:0000256" key="1">
    <source>
        <dbReference type="ARBA" id="ARBA00004651"/>
    </source>
</evidence>
<gene>
    <name evidence="11" type="ORF">GCM10009824_25750</name>
</gene>
<keyword evidence="3 8" id="KW-0813">Transport</keyword>
<dbReference type="InterPro" id="IPR000109">
    <property type="entry name" value="POT_fam"/>
</dbReference>
<dbReference type="NCBIfam" id="TIGR00924">
    <property type="entry name" value="yjdL_sub1_fam"/>
    <property type="match status" value="1"/>
</dbReference>
<feature type="transmembrane region" description="Helical" evidence="9">
    <location>
        <begin position="443"/>
        <end position="464"/>
    </location>
</feature>
<keyword evidence="5 8" id="KW-0812">Transmembrane</keyword>
<feature type="transmembrane region" description="Helical" evidence="9">
    <location>
        <begin position="240"/>
        <end position="262"/>
    </location>
</feature>
<keyword evidence="7 9" id="KW-0472">Membrane</keyword>
<protein>
    <submittedName>
        <fullName evidence="11">Oligopeptide:H+ symporter</fullName>
    </submittedName>
</protein>
<name>A0ABP5JTT4_9MICC</name>
<feature type="transmembrane region" description="Helical" evidence="9">
    <location>
        <begin position="78"/>
        <end position="100"/>
    </location>
</feature>
<evidence type="ECO:0000259" key="10">
    <source>
        <dbReference type="PROSITE" id="PS50850"/>
    </source>
</evidence>
<dbReference type="CDD" id="cd17346">
    <property type="entry name" value="MFS_DtpA_like"/>
    <property type="match status" value="1"/>
</dbReference>
<evidence type="ECO:0000256" key="6">
    <source>
        <dbReference type="ARBA" id="ARBA00022989"/>
    </source>
</evidence>
<proteinExistence type="inferred from homology"/>
<dbReference type="PROSITE" id="PS01023">
    <property type="entry name" value="PTR2_2"/>
    <property type="match status" value="1"/>
</dbReference>
<organism evidence="11 12">
    <name type="scientific">Kocuria atrinae</name>
    <dbReference type="NCBI Taxonomy" id="592377"/>
    <lineage>
        <taxon>Bacteria</taxon>
        <taxon>Bacillati</taxon>
        <taxon>Actinomycetota</taxon>
        <taxon>Actinomycetes</taxon>
        <taxon>Micrococcales</taxon>
        <taxon>Micrococcaceae</taxon>
        <taxon>Kocuria</taxon>
    </lineage>
</organism>
<feature type="transmembrane region" description="Helical" evidence="9">
    <location>
        <begin position="174"/>
        <end position="194"/>
    </location>
</feature>
<feature type="transmembrane region" description="Helical" evidence="9">
    <location>
        <begin position="404"/>
        <end position="422"/>
    </location>
</feature>
<evidence type="ECO:0000256" key="5">
    <source>
        <dbReference type="ARBA" id="ARBA00022692"/>
    </source>
</evidence>
<accession>A0ABP5JTT4</accession>
<dbReference type="Gene3D" id="1.20.1250.20">
    <property type="entry name" value="MFS general substrate transporter like domains"/>
    <property type="match status" value="1"/>
</dbReference>
<evidence type="ECO:0000256" key="7">
    <source>
        <dbReference type="ARBA" id="ARBA00023136"/>
    </source>
</evidence>
<keyword evidence="6 9" id="KW-1133">Transmembrane helix</keyword>
<evidence type="ECO:0000256" key="9">
    <source>
        <dbReference type="SAM" id="Phobius"/>
    </source>
</evidence>
<feature type="transmembrane region" description="Helical" evidence="9">
    <location>
        <begin position="378"/>
        <end position="398"/>
    </location>
</feature>
<keyword evidence="12" id="KW-1185">Reference proteome</keyword>
<dbReference type="RefSeq" id="WP_344225412.1">
    <property type="nucleotide sequence ID" value="NZ_BAAAQA010000033.1"/>
</dbReference>